<organism evidence="2 3">
    <name type="scientific">Archaeoglobus profundus (strain DSM 5631 / JCM 9629 / NBRC 100127 / Av18)</name>
    <dbReference type="NCBI Taxonomy" id="572546"/>
    <lineage>
        <taxon>Archaea</taxon>
        <taxon>Methanobacteriati</taxon>
        <taxon>Methanobacteriota</taxon>
        <taxon>Archaeoglobi</taxon>
        <taxon>Archaeoglobales</taxon>
        <taxon>Archaeoglobaceae</taxon>
        <taxon>Archaeoglobus</taxon>
    </lineage>
</organism>
<dbReference type="GeneID" id="8740391"/>
<gene>
    <name evidence="2" type="ordered locus">Arcpr_1698</name>
</gene>
<dbReference type="RefSeq" id="WP_012941079.1">
    <property type="nucleotide sequence ID" value="NC_013741.1"/>
</dbReference>
<name>D2RF50_ARCPA</name>
<accession>D2RF50</accession>
<keyword evidence="1" id="KW-0175">Coiled coil</keyword>
<sequence>MAKKTISIGFSVHIEDDKDILEILEAHKDNKSEFIRNAIRYYAGLLSKEDSNKVDKSLLRVIQLEKKLAELEKKEEERYQRILELIQKEFEESRKEREELRKELELIKKAQESLRAKEEEEKRKVDLAKRKKEVLRDLRIQKLNPVLLEFKRKPTPLIYEQVKSVIKEAVEQYPDLLTEEELWEYAIEVAPRIRHYKEIEMRRRYV</sequence>
<protein>
    <submittedName>
        <fullName evidence="2">Uncharacterized protein</fullName>
    </submittedName>
</protein>
<dbReference type="EMBL" id="CP001857">
    <property type="protein sequence ID" value="ADB58744.1"/>
    <property type="molecule type" value="Genomic_DNA"/>
</dbReference>
<dbReference type="AlphaFoldDB" id="D2RF50"/>
<dbReference type="KEGG" id="apo:Arcpr_1698"/>
<dbReference type="STRING" id="572546.Arcpr_1698"/>
<reference evidence="2 3" key="1">
    <citation type="journal article" date="2010" name="Stand. Genomic Sci.">
        <title>Complete genome sequence of Archaeoglobus profundus type strain (AV18).</title>
        <authorList>
            <person name="von Jan M."/>
            <person name="Lapidus A."/>
            <person name="Del Rio T.G."/>
            <person name="Copeland A."/>
            <person name="Tice H."/>
            <person name="Cheng J.F."/>
            <person name="Lucas S."/>
            <person name="Chen F."/>
            <person name="Nolan M."/>
            <person name="Goodwin L."/>
            <person name="Han C."/>
            <person name="Pitluck S."/>
            <person name="Liolios K."/>
            <person name="Ivanova N."/>
            <person name="Mavromatis K."/>
            <person name="Ovchinnikova G."/>
            <person name="Chertkov O."/>
            <person name="Pati A."/>
            <person name="Chen A."/>
            <person name="Palaniappan K."/>
            <person name="Land M."/>
            <person name="Hauser L."/>
            <person name="Chang Y.J."/>
            <person name="Jeffries C.D."/>
            <person name="Saunders E."/>
            <person name="Brettin T."/>
            <person name="Detter J.C."/>
            <person name="Chain P."/>
            <person name="Eichinger K."/>
            <person name="Huber H."/>
            <person name="Spring S."/>
            <person name="Rohde M."/>
            <person name="Goker M."/>
            <person name="Wirth R."/>
            <person name="Woyke T."/>
            <person name="Bristow J."/>
            <person name="Eisen J.A."/>
            <person name="Markowitz V."/>
            <person name="Hugenholtz P."/>
            <person name="Kyrpides N.C."/>
            <person name="Klenk H.P."/>
        </authorList>
    </citation>
    <scope>NUCLEOTIDE SEQUENCE [LARGE SCALE GENOMIC DNA]</scope>
    <source>
        <strain evidence="3">DSM 5631 / JCM 9629 / NBRC 100127 / Av18</strain>
    </source>
</reference>
<proteinExistence type="predicted"/>
<dbReference type="Proteomes" id="UP000001901">
    <property type="component" value="Chromosome"/>
</dbReference>
<dbReference type="PaxDb" id="572546-Arcpr_1698"/>
<evidence type="ECO:0000256" key="1">
    <source>
        <dbReference type="SAM" id="Coils"/>
    </source>
</evidence>
<evidence type="ECO:0000313" key="2">
    <source>
        <dbReference type="EMBL" id="ADB58744.1"/>
    </source>
</evidence>
<dbReference type="HOGENOM" id="CLU_1329402_0_0_2"/>
<feature type="coiled-coil region" evidence="1">
    <location>
        <begin position="54"/>
        <end position="138"/>
    </location>
</feature>
<keyword evidence="3" id="KW-1185">Reference proteome</keyword>
<evidence type="ECO:0000313" key="3">
    <source>
        <dbReference type="Proteomes" id="UP000001901"/>
    </source>
</evidence>